<dbReference type="SUPFAM" id="SSF51316">
    <property type="entry name" value="Mss4-like"/>
    <property type="match status" value="1"/>
</dbReference>
<dbReference type="InterPro" id="IPR002579">
    <property type="entry name" value="Met_Sox_Rdtase_MsrB_dom"/>
</dbReference>
<dbReference type="GO" id="GO:0005737">
    <property type="term" value="C:cytoplasm"/>
    <property type="evidence" value="ECO:0007669"/>
    <property type="project" value="TreeGrafter"/>
</dbReference>
<dbReference type="EMBL" id="VSWD01000008">
    <property type="protein sequence ID" value="KAK3095061.1"/>
    <property type="molecule type" value="Genomic_DNA"/>
</dbReference>
<keyword evidence="3 6" id="KW-0862">Zinc</keyword>
<evidence type="ECO:0000256" key="1">
    <source>
        <dbReference type="ARBA" id="ARBA00007174"/>
    </source>
</evidence>
<evidence type="ECO:0000256" key="2">
    <source>
        <dbReference type="ARBA" id="ARBA00022723"/>
    </source>
</evidence>
<name>A0AA88YEG7_PINIB</name>
<comment type="catalytic activity">
    <reaction evidence="5 6">
        <text>L-methionyl-[protein] + [thioredoxin]-disulfide + H2O = L-methionyl-(R)-S-oxide-[protein] + [thioredoxin]-dithiol</text>
        <dbReference type="Rhea" id="RHEA:24164"/>
        <dbReference type="Rhea" id="RHEA-COMP:10698"/>
        <dbReference type="Rhea" id="RHEA-COMP:10700"/>
        <dbReference type="Rhea" id="RHEA-COMP:12313"/>
        <dbReference type="Rhea" id="RHEA-COMP:12314"/>
        <dbReference type="ChEBI" id="CHEBI:15377"/>
        <dbReference type="ChEBI" id="CHEBI:16044"/>
        <dbReference type="ChEBI" id="CHEBI:29950"/>
        <dbReference type="ChEBI" id="CHEBI:45764"/>
        <dbReference type="ChEBI" id="CHEBI:50058"/>
        <dbReference type="EC" id="1.8.4.12"/>
    </reaction>
</comment>
<dbReference type="GO" id="GO:0030091">
    <property type="term" value="P:protein repair"/>
    <property type="evidence" value="ECO:0007669"/>
    <property type="project" value="InterPro"/>
</dbReference>
<dbReference type="GO" id="GO:0046872">
    <property type="term" value="F:metal ion binding"/>
    <property type="evidence" value="ECO:0007669"/>
    <property type="project" value="UniProtKB-KW"/>
</dbReference>
<dbReference type="FunFam" id="2.170.150.20:FF:000001">
    <property type="entry name" value="Peptide methionine sulfoxide reductase MsrB"/>
    <property type="match status" value="1"/>
</dbReference>
<dbReference type="EC" id="1.8.4.12" evidence="6"/>
<sequence length="230" mass="25757">MVLPRNYGMMIWVKIAWESQQGFSKGIGIPYVYNHSKGTQHMHVGLVIRQLLLASVGMNILHAVTAGRKEASPKLKKLQNSCQEEGVCPVTIPKEDLKEKLTPLQYHVTQEQGTERAFSGKYVNNKEEGVYTCVVCGNKLFSSDNKYDSKSGWPSFYDVVDKSHIRITDDTSHGMRREEVTCSWCGAHLGHVFNDGPHPTGQRYCMNSAALNFIPAQNSKGKQPKVKSEL</sequence>
<dbReference type="Proteomes" id="UP001186944">
    <property type="component" value="Unassembled WGS sequence"/>
</dbReference>
<keyword evidence="4 6" id="KW-0560">Oxidoreductase</keyword>
<evidence type="ECO:0000256" key="6">
    <source>
        <dbReference type="RuleBase" id="RU365044"/>
    </source>
</evidence>
<dbReference type="Gene3D" id="2.170.150.20">
    <property type="entry name" value="Peptide methionine sulfoxide reductase"/>
    <property type="match status" value="1"/>
</dbReference>
<evidence type="ECO:0000313" key="8">
    <source>
        <dbReference type="EMBL" id="KAK3095061.1"/>
    </source>
</evidence>
<evidence type="ECO:0000256" key="4">
    <source>
        <dbReference type="ARBA" id="ARBA00023002"/>
    </source>
</evidence>
<feature type="domain" description="MsrB" evidence="7">
    <location>
        <begin position="94"/>
        <end position="216"/>
    </location>
</feature>
<comment type="cofactor">
    <cofactor evidence="6">
        <name>Zn(2+)</name>
        <dbReference type="ChEBI" id="CHEBI:29105"/>
    </cofactor>
    <text evidence="6">Binds 1 zinc ion per subunit.</text>
</comment>
<dbReference type="PANTHER" id="PTHR10173">
    <property type="entry name" value="METHIONINE SULFOXIDE REDUCTASE"/>
    <property type="match status" value="1"/>
</dbReference>
<dbReference type="PROSITE" id="PS51790">
    <property type="entry name" value="MSRB"/>
    <property type="match status" value="1"/>
</dbReference>
<dbReference type="InterPro" id="IPR011057">
    <property type="entry name" value="Mss4-like_sf"/>
</dbReference>
<evidence type="ECO:0000259" key="7">
    <source>
        <dbReference type="PROSITE" id="PS51790"/>
    </source>
</evidence>
<comment type="caution">
    <text evidence="8">The sequence shown here is derived from an EMBL/GenBank/DDBJ whole genome shotgun (WGS) entry which is preliminary data.</text>
</comment>
<evidence type="ECO:0000256" key="5">
    <source>
        <dbReference type="ARBA" id="ARBA00048488"/>
    </source>
</evidence>
<dbReference type="GO" id="GO:0006979">
    <property type="term" value="P:response to oxidative stress"/>
    <property type="evidence" value="ECO:0007669"/>
    <property type="project" value="InterPro"/>
</dbReference>
<proteinExistence type="inferred from homology"/>
<organism evidence="8 9">
    <name type="scientific">Pinctada imbricata</name>
    <name type="common">Atlantic pearl-oyster</name>
    <name type="synonym">Pinctada martensii</name>
    <dbReference type="NCBI Taxonomy" id="66713"/>
    <lineage>
        <taxon>Eukaryota</taxon>
        <taxon>Metazoa</taxon>
        <taxon>Spiralia</taxon>
        <taxon>Lophotrochozoa</taxon>
        <taxon>Mollusca</taxon>
        <taxon>Bivalvia</taxon>
        <taxon>Autobranchia</taxon>
        <taxon>Pteriomorphia</taxon>
        <taxon>Pterioida</taxon>
        <taxon>Pterioidea</taxon>
        <taxon>Pteriidae</taxon>
        <taxon>Pinctada</taxon>
    </lineage>
</organism>
<dbReference type="PANTHER" id="PTHR10173:SF52">
    <property type="entry name" value="METHIONINE-R-SULFOXIDE REDUCTASE B1"/>
    <property type="match status" value="1"/>
</dbReference>
<evidence type="ECO:0000256" key="3">
    <source>
        <dbReference type="ARBA" id="ARBA00022833"/>
    </source>
</evidence>
<dbReference type="NCBIfam" id="TIGR00357">
    <property type="entry name" value="peptide-methionine (R)-S-oxide reductase MsrB"/>
    <property type="match status" value="1"/>
</dbReference>
<dbReference type="GO" id="GO:0033743">
    <property type="term" value="F:peptide-methionine (R)-S-oxide reductase activity"/>
    <property type="evidence" value="ECO:0007669"/>
    <property type="project" value="UniProtKB-EC"/>
</dbReference>
<accession>A0AA88YEG7</accession>
<protein>
    <recommendedName>
        <fullName evidence="6">Peptide-methionine (R)-S-oxide reductase</fullName>
        <ecNumber evidence="6">1.8.4.12</ecNumber>
    </recommendedName>
</protein>
<evidence type="ECO:0000313" key="9">
    <source>
        <dbReference type="Proteomes" id="UP001186944"/>
    </source>
</evidence>
<comment type="function">
    <text evidence="6">Methionine-sulfoxide reductase that specifically reduces methionine (R)-sulfoxide back to methionine. While in many cases methionine oxidation is the result of random oxidation following oxidative stress, methionine oxidation is also a post-translational modification that takes place on specific residues.</text>
</comment>
<dbReference type="HAMAP" id="MF_01400">
    <property type="entry name" value="MsrB"/>
    <property type="match status" value="1"/>
</dbReference>
<dbReference type="AlphaFoldDB" id="A0AA88YEG7"/>
<dbReference type="Pfam" id="PF01641">
    <property type="entry name" value="SelR"/>
    <property type="match status" value="1"/>
</dbReference>
<comment type="similarity">
    <text evidence="1 6">Belongs to the MsrB Met sulfoxide reductase family.</text>
</comment>
<dbReference type="InterPro" id="IPR028427">
    <property type="entry name" value="Met_Sox_Rdtase_MsrB"/>
</dbReference>
<gene>
    <name evidence="8" type="ORF">FSP39_009801</name>
</gene>
<keyword evidence="9" id="KW-1185">Reference proteome</keyword>
<reference evidence="8" key="1">
    <citation type="submission" date="2019-08" db="EMBL/GenBank/DDBJ databases">
        <title>The improved chromosome-level genome for the pearl oyster Pinctada fucata martensii using PacBio sequencing and Hi-C.</title>
        <authorList>
            <person name="Zheng Z."/>
        </authorList>
    </citation>
    <scope>NUCLEOTIDE SEQUENCE</scope>
    <source>
        <strain evidence="8">ZZ-2019</strain>
        <tissue evidence="8">Adductor muscle</tissue>
    </source>
</reference>
<keyword evidence="2 6" id="KW-0479">Metal-binding</keyword>